<dbReference type="InterPro" id="IPR036249">
    <property type="entry name" value="Thioredoxin-like_sf"/>
</dbReference>
<dbReference type="RefSeq" id="XP_024367288.1">
    <property type="nucleotide sequence ID" value="XM_024511520.2"/>
</dbReference>
<reference evidence="2" key="3">
    <citation type="submission" date="2020-12" db="UniProtKB">
        <authorList>
            <consortium name="EnsemblPlants"/>
        </authorList>
    </citation>
    <scope>IDENTIFICATION</scope>
</reference>
<dbReference type="Gramene" id="Pp3c27_7100V3.2">
    <property type="protein sequence ID" value="Pp3c27_7100V3.2"/>
    <property type="gene ID" value="Pp3c27_7100"/>
</dbReference>
<dbReference type="EMBL" id="ABEU02000027">
    <property type="protein sequence ID" value="PNR26456.1"/>
    <property type="molecule type" value="Genomic_DNA"/>
</dbReference>
<gene>
    <name evidence="2" type="primary">LOC112278275</name>
    <name evidence="1" type="ORF">PHYPA_031031</name>
</gene>
<dbReference type="EnsemblPlants" id="Pp3c27_7100V3.1">
    <property type="protein sequence ID" value="Pp3c27_7100V3.1"/>
    <property type="gene ID" value="Pp3c27_7100"/>
</dbReference>
<name>A0A2K1IB01_PHYPA</name>
<dbReference type="Pfam" id="PF13911">
    <property type="entry name" value="AhpC-TSA_2"/>
    <property type="match status" value="1"/>
</dbReference>
<dbReference type="Proteomes" id="UP000006727">
    <property type="component" value="Chromosome 27"/>
</dbReference>
<dbReference type="Gramene" id="Pp3c27_7100V3.3">
    <property type="protein sequence ID" value="Pp3c27_7100V3.3"/>
    <property type="gene ID" value="Pp3c27_7100"/>
</dbReference>
<dbReference type="InterPro" id="IPR032801">
    <property type="entry name" value="PXL2A/B/C"/>
</dbReference>
<dbReference type="Gramene" id="Pp3c27_7100V3.1">
    <property type="protein sequence ID" value="Pp3c27_7100V3.1"/>
    <property type="gene ID" value="Pp3c27_7100"/>
</dbReference>
<organism evidence="1">
    <name type="scientific">Physcomitrium patens</name>
    <name type="common">Spreading-leaved earth moss</name>
    <name type="synonym">Physcomitrella patens</name>
    <dbReference type="NCBI Taxonomy" id="3218"/>
    <lineage>
        <taxon>Eukaryota</taxon>
        <taxon>Viridiplantae</taxon>
        <taxon>Streptophyta</taxon>
        <taxon>Embryophyta</taxon>
        <taxon>Bryophyta</taxon>
        <taxon>Bryophytina</taxon>
        <taxon>Bryopsida</taxon>
        <taxon>Funariidae</taxon>
        <taxon>Funariales</taxon>
        <taxon>Funariaceae</taxon>
        <taxon>Physcomitrium</taxon>
    </lineage>
</organism>
<evidence type="ECO:0000313" key="3">
    <source>
        <dbReference type="Proteomes" id="UP000006727"/>
    </source>
</evidence>
<dbReference type="EnsemblPlants" id="Pp3c27_7100V3.3">
    <property type="protein sequence ID" value="Pp3c27_7100V3.3"/>
    <property type="gene ID" value="Pp3c27_7100"/>
</dbReference>
<dbReference type="AlphaFoldDB" id="A0A2K1IB01"/>
<reference evidence="1 3" key="2">
    <citation type="journal article" date="2018" name="Plant J.">
        <title>The Physcomitrella patens chromosome-scale assembly reveals moss genome structure and evolution.</title>
        <authorList>
            <person name="Lang D."/>
            <person name="Ullrich K.K."/>
            <person name="Murat F."/>
            <person name="Fuchs J."/>
            <person name="Jenkins J."/>
            <person name="Haas F.B."/>
            <person name="Piednoel M."/>
            <person name="Gundlach H."/>
            <person name="Van Bel M."/>
            <person name="Meyberg R."/>
            <person name="Vives C."/>
            <person name="Morata J."/>
            <person name="Symeonidi A."/>
            <person name="Hiss M."/>
            <person name="Muchero W."/>
            <person name="Kamisugi Y."/>
            <person name="Saleh O."/>
            <person name="Blanc G."/>
            <person name="Decker E.L."/>
            <person name="van Gessel N."/>
            <person name="Grimwood J."/>
            <person name="Hayes R.D."/>
            <person name="Graham S.W."/>
            <person name="Gunter L.E."/>
            <person name="McDaniel S.F."/>
            <person name="Hoernstein S.N.W."/>
            <person name="Larsson A."/>
            <person name="Li F.W."/>
            <person name="Perroud P.F."/>
            <person name="Phillips J."/>
            <person name="Ranjan P."/>
            <person name="Rokshar D.S."/>
            <person name="Rothfels C.J."/>
            <person name="Schneider L."/>
            <person name="Shu S."/>
            <person name="Stevenson D.W."/>
            <person name="Thummler F."/>
            <person name="Tillich M."/>
            <person name="Villarreal Aguilar J.C."/>
            <person name="Widiez T."/>
            <person name="Wong G.K."/>
            <person name="Wymore A."/>
            <person name="Zhang Y."/>
            <person name="Zimmer A.D."/>
            <person name="Quatrano R.S."/>
            <person name="Mayer K.F.X."/>
            <person name="Goodstein D."/>
            <person name="Casacuberta J.M."/>
            <person name="Vandepoele K."/>
            <person name="Reski R."/>
            <person name="Cuming A.C."/>
            <person name="Tuskan G.A."/>
            <person name="Maumus F."/>
            <person name="Salse J."/>
            <person name="Schmutz J."/>
            <person name="Rensing S.A."/>
        </authorList>
    </citation>
    <scope>NUCLEOTIDE SEQUENCE [LARGE SCALE GENOMIC DNA]</scope>
    <source>
        <strain evidence="2 3">cv. Gransden 2004</strain>
    </source>
</reference>
<proteinExistence type="predicted"/>
<dbReference type="OMA" id="VINVCCK"/>
<dbReference type="PANTHER" id="PTHR28630">
    <property type="match status" value="1"/>
</dbReference>
<dbReference type="STRING" id="3218.A0A2K1IB01"/>
<dbReference type="SUPFAM" id="SSF52833">
    <property type="entry name" value="Thioredoxin-like"/>
    <property type="match status" value="1"/>
</dbReference>
<reference evidence="1 3" key="1">
    <citation type="journal article" date="2008" name="Science">
        <title>The Physcomitrella genome reveals evolutionary insights into the conquest of land by plants.</title>
        <authorList>
            <person name="Rensing S."/>
            <person name="Lang D."/>
            <person name="Zimmer A."/>
            <person name="Terry A."/>
            <person name="Salamov A."/>
            <person name="Shapiro H."/>
            <person name="Nishiyama T."/>
            <person name="Perroud P.-F."/>
            <person name="Lindquist E."/>
            <person name="Kamisugi Y."/>
            <person name="Tanahashi T."/>
            <person name="Sakakibara K."/>
            <person name="Fujita T."/>
            <person name="Oishi K."/>
            <person name="Shin-I T."/>
            <person name="Kuroki Y."/>
            <person name="Toyoda A."/>
            <person name="Suzuki Y."/>
            <person name="Hashimoto A."/>
            <person name="Yamaguchi K."/>
            <person name="Sugano A."/>
            <person name="Kohara Y."/>
            <person name="Fujiyama A."/>
            <person name="Anterola A."/>
            <person name="Aoki S."/>
            <person name="Ashton N."/>
            <person name="Barbazuk W.B."/>
            <person name="Barker E."/>
            <person name="Bennetzen J."/>
            <person name="Bezanilla M."/>
            <person name="Blankenship R."/>
            <person name="Cho S.H."/>
            <person name="Dutcher S."/>
            <person name="Estelle M."/>
            <person name="Fawcett J.A."/>
            <person name="Gundlach H."/>
            <person name="Hanada K."/>
            <person name="Heyl A."/>
            <person name="Hicks K.A."/>
            <person name="Hugh J."/>
            <person name="Lohr M."/>
            <person name="Mayer K."/>
            <person name="Melkozernov A."/>
            <person name="Murata T."/>
            <person name="Nelson D."/>
            <person name="Pils B."/>
            <person name="Prigge M."/>
            <person name="Reiss B."/>
            <person name="Renner T."/>
            <person name="Rombauts S."/>
            <person name="Rushton P."/>
            <person name="Sanderfoot A."/>
            <person name="Schween G."/>
            <person name="Shiu S.-H."/>
            <person name="Stueber K."/>
            <person name="Theodoulou F.L."/>
            <person name="Tu H."/>
            <person name="Van de Peer Y."/>
            <person name="Verrier P.J."/>
            <person name="Waters E."/>
            <person name="Wood A."/>
            <person name="Yang L."/>
            <person name="Cove D."/>
            <person name="Cuming A."/>
            <person name="Hasebe M."/>
            <person name="Lucas S."/>
            <person name="Mishler D.B."/>
            <person name="Reski R."/>
            <person name="Grigoriev I."/>
            <person name="Quatrano R.S."/>
            <person name="Boore J.L."/>
        </authorList>
    </citation>
    <scope>NUCLEOTIDE SEQUENCE [LARGE SCALE GENOMIC DNA]</scope>
    <source>
        <strain evidence="2 3">cv. Gransden 2004</strain>
    </source>
</reference>
<dbReference type="RefSeq" id="XP_024367289.1">
    <property type="nucleotide sequence ID" value="XM_024511521.2"/>
</dbReference>
<dbReference type="CDD" id="cd02970">
    <property type="entry name" value="PRX_like2"/>
    <property type="match status" value="1"/>
</dbReference>
<protein>
    <recommendedName>
        <fullName evidence="4">Thioredoxin domain-containing protein</fullName>
    </recommendedName>
</protein>
<dbReference type="PaxDb" id="3218-PP1S429_7V6.1"/>
<dbReference type="PANTHER" id="PTHR28630:SF23">
    <property type="entry name" value="THIOREDOXIN SUPERFAMILY PROTEIN"/>
    <property type="match status" value="1"/>
</dbReference>
<dbReference type="GeneID" id="112278275"/>
<dbReference type="EnsemblPlants" id="Pp3c27_7100V3.2">
    <property type="protein sequence ID" value="Pp3c27_7100V3.2"/>
    <property type="gene ID" value="Pp3c27_7100"/>
</dbReference>
<evidence type="ECO:0000313" key="1">
    <source>
        <dbReference type="EMBL" id="PNR26456.1"/>
    </source>
</evidence>
<dbReference type="Gene3D" id="3.40.30.10">
    <property type="entry name" value="Glutaredoxin"/>
    <property type="match status" value="1"/>
</dbReference>
<evidence type="ECO:0008006" key="4">
    <source>
        <dbReference type="Google" id="ProtNLM"/>
    </source>
</evidence>
<accession>A0A2K1IB01</accession>
<keyword evidence="3" id="KW-1185">Reference proteome</keyword>
<sequence>MEGMLLKTSVNSFICHPQAGQQRKNRCDVNKQVAPHSSFTSTTITHSLTSRPASSQFNRCSMRRAAGVVHAAVQTGETVDMSAFDGITIYATDGQPVKFSELWDHRNGKAIVAFLRHFGCPFCWEFAAALREAKPKFDAAGFKLITIGVGPSSKAQVLSEKLPFPADCLYADPDRKAYDALGLYHGVARTWLNPASMQIFTRLDKVADAVKGWNRDVMPDNTAATLQQGGVYVFEGSKVLYARKDESTGDHSKIDDILGSCCSTVMA</sequence>
<dbReference type="OrthoDB" id="40334at2759"/>
<evidence type="ECO:0000313" key="2">
    <source>
        <dbReference type="EnsemblPlants" id="Pp3c27_7100V3.1"/>
    </source>
</evidence>